<keyword evidence="1" id="KW-1133">Transmembrane helix</keyword>
<comment type="caution">
    <text evidence="2">The sequence shown here is derived from an EMBL/GenBank/DDBJ whole genome shotgun (WGS) entry which is preliminary data.</text>
</comment>
<feature type="transmembrane region" description="Helical" evidence="1">
    <location>
        <begin position="253"/>
        <end position="274"/>
    </location>
</feature>
<feature type="transmembrane region" description="Helical" evidence="1">
    <location>
        <begin position="207"/>
        <end position="223"/>
    </location>
</feature>
<evidence type="ECO:0000313" key="3">
    <source>
        <dbReference type="Proteomes" id="UP000093343"/>
    </source>
</evidence>
<gene>
    <name evidence="2" type="ORF">FLP_22770</name>
</gene>
<dbReference type="RefSeq" id="WP_065451780.1">
    <property type="nucleotide sequence ID" value="NZ_LVEN01000046.1"/>
</dbReference>
<name>A0ABX2XCM6_9FLAO</name>
<organism evidence="2 3">
    <name type="scientific">Flavobacterium piscis</name>
    <dbReference type="NCBI Taxonomy" id="1114874"/>
    <lineage>
        <taxon>Bacteria</taxon>
        <taxon>Pseudomonadati</taxon>
        <taxon>Bacteroidota</taxon>
        <taxon>Flavobacteriia</taxon>
        <taxon>Flavobacteriales</taxon>
        <taxon>Flavobacteriaceae</taxon>
        <taxon>Flavobacterium</taxon>
    </lineage>
</organism>
<sequence length="442" mass="52086">MKISVKTVVFFIVLLMAMYQDFPLVNIFGEIARSPIVFFTLPMLLYLLMHQKLIFSKYTRYFIYYLFYLILLSVIFLPIVYFANGSFLVLKENIIIKAIKLLVYPISILIFYQFVYTLLISGKNSFNSLFNAVFSVQILTGIYLIFEVFFLKKALIFASFLHSNNIKYYRVRLFTYEESWAGTILTFLIFLPIFLVNYLDKPKKIKRSVYIISGFIFLLYTLFSESKGYLLLVVISVLPMTVNYLYKHEKFKKFLLVGSPILILVIIFVCIILQKNIDEQLHSSITFGTRFTSYLASIQVFLTHPFGIGWSGFIYYFPEAIRDVINTSWVSTLNLNEIKVYLTTTKALSTKTDFFDNLMYGGVAFFIFHYQFFIKRYFFFSKFNQQNLFFVKVPLLFCILAGVIYITYYIKYEVWFLMAFLDVLQSRMSNKKSNIDEDSRCS</sequence>
<feature type="transmembrane region" description="Helical" evidence="1">
    <location>
        <begin position="132"/>
        <end position="160"/>
    </location>
</feature>
<protein>
    <recommendedName>
        <fullName evidence="4">O-antigen ligase domain-containing protein</fullName>
    </recommendedName>
</protein>
<feature type="transmembrane region" description="Helical" evidence="1">
    <location>
        <begin position="7"/>
        <end position="25"/>
    </location>
</feature>
<keyword evidence="1" id="KW-0472">Membrane</keyword>
<accession>A0ABX2XCM6</accession>
<dbReference type="Proteomes" id="UP000093343">
    <property type="component" value="Unassembled WGS sequence"/>
</dbReference>
<feature type="transmembrane region" description="Helical" evidence="1">
    <location>
        <begin position="393"/>
        <end position="410"/>
    </location>
</feature>
<evidence type="ECO:0000313" key="2">
    <source>
        <dbReference type="EMBL" id="OCB69507.1"/>
    </source>
</evidence>
<keyword evidence="1" id="KW-0812">Transmembrane</keyword>
<dbReference type="EMBL" id="LVEN01000046">
    <property type="protein sequence ID" value="OCB69507.1"/>
    <property type="molecule type" value="Genomic_DNA"/>
</dbReference>
<evidence type="ECO:0000256" key="1">
    <source>
        <dbReference type="SAM" id="Phobius"/>
    </source>
</evidence>
<evidence type="ECO:0008006" key="4">
    <source>
        <dbReference type="Google" id="ProtNLM"/>
    </source>
</evidence>
<reference evidence="3" key="1">
    <citation type="submission" date="2016-03" db="EMBL/GenBank/DDBJ databases">
        <title>Draft genome sequence of Paenibacillus glacialis DSM 22343.</title>
        <authorList>
            <person name="Shin S.-K."/>
            <person name="Yi H."/>
        </authorList>
    </citation>
    <scope>NUCLEOTIDE SEQUENCE [LARGE SCALE GENOMIC DNA]</scope>
    <source>
        <strain evidence="3">CCUG 60099</strain>
    </source>
</reference>
<feature type="transmembrane region" description="Helical" evidence="1">
    <location>
        <begin position="294"/>
        <end position="317"/>
    </location>
</feature>
<feature type="transmembrane region" description="Helical" evidence="1">
    <location>
        <begin position="31"/>
        <end position="49"/>
    </location>
</feature>
<keyword evidence="3" id="KW-1185">Reference proteome</keyword>
<proteinExistence type="predicted"/>
<feature type="transmembrane region" description="Helical" evidence="1">
    <location>
        <begin position="61"/>
        <end position="81"/>
    </location>
</feature>
<feature type="transmembrane region" description="Helical" evidence="1">
    <location>
        <begin position="180"/>
        <end position="200"/>
    </location>
</feature>
<feature type="transmembrane region" description="Helical" evidence="1">
    <location>
        <begin position="354"/>
        <end position="373"/>
    </location>
</feature>
<feature type="transmembrane region" description="Helical" evidence="1">
    <location>
        <begin position="101"/>
        <end position="120"/>
    </location>
</feature>